<feature type="region of interest" description="Disordered" evidence="1">
    <location>
        <begin position="1"/>
        <end position="23"/>
    </location>
</feature>
<accession>A0ABV1A3K2</accession>
<reference evidence="2 3" key="1">
    <citation type="submission" date="2021-06" db="EMBL/GenBank/DDBJ databases">
        <authorList>
            <person name="Palmer J.M."/>
        </authorList>
    </citation>
    <scope>NUCLEOTIDE SEQUENCE [LARGE SCALE GENOMIC DNA]</scope>
    <source>
        <strain evidence="2 3">AS_MEX2019</strain>
        <tissue evidence="2">Muscle</tissue>
    </source>
</reference>
<dbReference type="EMBL" id="JAHRIP010080222">
    <property type="protein sequence ID" value="MEQ2312780.1"/>
    <property type="molecule type" value="Genomic_DNA"/>
</dbReference>
<comment type="caution">
    <text evidence="2">The sequence shown here is derived from an EMBL/GenBank/DDBJ whole genome shotgun (WGS) entry which is preliminary data.</text>
</comment>
<dbReference type="Proteomes" id="UP001469553">
    <property type="component" value="Unassembled WGS sequence"/>
</dbReference>
<keyword evidence="3" id="KW-1185">Reference proteome</keyword>
<name>A0ABV1A3K2_9TELE</name>
<proteinExistence type="predicted"/>
<organism evidence="2 3">
    <name type="scientific">Ameca splendens</name>
    <dbReference type="NCBI Taxonomy" id="208324"/>
    <lineage>
        <taxon>Eukaryota</taxon>
        <taxon>Metazoa</taxon>
        <taxon>Chordata</taxon>
        <taxon>Craniata</taxon>
        <taxon>Vertebrata</taxon>
        <taxon>Euteleostomi</taxon>
        <taxon>Actinopterygii</taxon>
        <taxon>Neopterygii</taxon>
        <taxon>Teleostei</taxon>
        <taxon>Neoteleostei</taxon>
        <taxon>Acanthomorphata</taxon>
        <taxon>Ovalentaria</taxon>
        <taxon>Atherinomorphae</taxon>
        <taxon>Cyprinodontiformes</taxon>
        <taxon>Goodeidae</taxon>
        <taxon>Ameca</taxon>
    </lineage>
</organism>
<protein>
    <submittedName>
        <fullName evidence="2">Uncharacterized protein</fullName>
    </submittedName>
</protein>
<evidence type="ECO:0000313" key="2">
    <source>
        <dbReference type="EMBL" id="MEQ2312780.1"/>
    </source>
</evidence>
<evidence type="ECO:0000256" key="1">
    <source>
        <dbReference type="SAM" id="MobiDB-lite"/>
    </source>
</evidence>
<gene>
    <name evidence="2" type="ORF">AMECASPLE_034730</name>
</gene>
<evidence type="ECO:0000313" key="3">
    <source>
        <dbReference type="Proteomes" id="UP001469553"/>
    </source>
</evidence>
<sequence length="161" mass="18017">MVLQMHRSLKNQSRRTDHTGTSAYQRSPSFFNRHCATKMSRLQQQIRFLLPFNRCSTCSANIYVEIYTVYRSSAGARLSGQTKPAACTPPNGNVIMEQRGFFSCHEGTWTVGAEPADEARGGVHAAGLRVRSAWRDVLLCPAVAGEQHKPKRLFFLKTLSV</sequence>